<protein>
    <submittedName>
        <fullName evidence="5">Lrp/AsnC family transcriptional regulator</fullName>
    </submittedName>
</protein>
<reference evidence="5 6" key="1">
    <citation type="submission" date="2017-08" db="EMBL/GenBank/DDBJ databases">
        <title>The complete genome sequence of Nocardiopsis gilva YIM 90087.</title>
        <authorList>
            <person name="Yin M."/>
            <person name="Tang S."/>
        </authorList>
    </citation>
    <scope>NUCLEOTIDE SEQUENCE [LARGE SCALE GENOMIC DNA]</scope>
    <source>
        <strain evidence="5 6">YIM 90087</strain>
    </source>
</reference>
<keyword evidence="2" id="KW-0238">DNA-binding</keyword>
<dbReference type="Pfam" id="PF01037">
    <property type="entry name" value="AsnC_trans_reg"/>
    <property type="match status" value="1"/>
</dbReference>
<dbReference type="EMBL" id="CP022753">
    <property type="protein sequence ID" value="ASU84992.1"/>
    <property type="molecule type" value="Genomic_DNA"/>
</dbReference>
<dbReference type="OrthoDB" id="3526090at2"/>
<dbReference type="InterPro" id="IPR011008">
    <property type="entry name" value="Dimeric_a/b-barrel"/>
</dbReference>
<dbReference type="Gene3D" id="1.10.10.10">
    <property type="entry name" value="Winged helix-like DNA-binding domain superfamily/Winged helix DNA-binding domain"/>
    <property type="match status" value="2"/>
</dbReference>
<gene>
    <name evidence="5" type="ORF">CDO52_21305</name>
</gene>
<dbReference type="InterPro" id="IPR019888">
    <property type="entry name" value="Tscrpt_reg_AsnC-like"/>
</dbReference>
<dbReference type="PROSITE" id="PS50956">
    <property type="entry name" value="HTH_ASNC_2"/>
    <property type="match status" value="2"/>
</dbReference>
<keyword evidence="1" id="KW-0805">Transcription regulation</keyword>
<keyword evidence="6" id="KW-1185">Reference proteome</keyword>
<dbReference type="InterPro" id="IPR036390">
    <property type="entry name" value="WH_DNA-bd_sf"/>
</dbReference>
<dbReference type="Gene3D" id="3.30.70.920">
    <property type="match status" value="2"/>
</dbReference>
<dbReference type="PRINTS" id="PR00033">
    <property type="entry name" value="HTHASNC"/>
</dbReference>
<dbReference type="GO" id="GO:0043565">
    <property type="term" value="F:sequence-specific DNA binding"/>
    <property type="evidence" value="ECO:0007669"/>
    <property type="project" value="InterPro"/>
</dbReference>
<evidence type="ECO:0000256" key="3">
    <source>
        <dbReference type="ARBA" id="ARBA00023163"/>
    </source>
</evidence>
<dbReference type="SUPFAM" id="SSF46785">
    <property type="entry name" value="Winged helix' DNA-binding domain"/>
    <property type="match status" value="2"/>
</dbReference>
<accession>A0A223SA61</accession>
<organism evidence="5 6">
    <name type="scientific">Nocardiopsis gilva YIM 90087</name>
    <dbReference type="NCBI Taxonomy" id="1235441"/>
    <lineage>
        <taxon>Bacteria</taxon>
        <taxon>Bacillati</taxon>
        <taxon>Actinomycetota</taxon>
        <taxon>Actinomycetes</taxon>
        <taxon>Streptosporangiales</taxon>
        <taxon>Nocardiopsidaceae</taxon>
        <taxon>Nocardiopsis</taxon>
    </lineage>
</organism>
<proteinExistence type="predicted"/>
<dbReference type="PANTHER" id="PTHR30154">
    <property type="entry name" value="LEUCINE-RESPONSIVE REGULATORY PROTEIN"/>
    <property type="match status" value="1"/>
</dbReference>
<name>A0A223SA61_9ACTN</name>
<dbReference type="Proteomes" id="UP000215005">
    <property type="component" value="Chromosome"/>
</dbReference>
<dbReference type="RefSeq" id="WP_017619756.1">
    <property type="nucleotide sequence ID" value="NZ_ANBG01000263.1"/>
</dbReference>
<keyword evidence="3" id="KW-0804">Transcription</keyword>
<evidence type="ECO:0000256" key="2">
    <source>
        <dbReference type="ARBA" id="ARBA00023125"/>
    </source>
</evidence>
<dbReference type="PANTHER" id="PTHR30154:SF34">
    <property type="entry name" value="TRANSCRIPTIONAL REGULATOR AZLB"/>
    <property type="match status" value="1"/>
</dbReference>
<dbReference type="GO" id="GO:0043200">
    <property type="term" value="P:response to amino acid"/>
    <property type="evidence" value="ECO:0007669"/>
    <property type="project" value="TreeGrafter"/>
</dbReference>
<evidence type="ECO:0000313" key="6">
    <source>
        <dbReference type="Proteomes" id="UP000215005"/>
    </source>
</evidence>
<evidence type="ECO:0000256" key="1">
    <source>
        <dbReference type="ARBA" id="ARBA00023015"/>
    </source>
</evidence>
<dbReference type="SUPFAM" id="SSF54909">
    <property type="entry name" value="Dimeric alpha+beta barrel"/>
    <property type="match status" value="2"/>
</dbReference>
<evidence type="ECO:0000259" key="4">
    <source>
        <dbReference type="PROSITE" id="PS50956"/>
    </source>
</evidence>
<dbReference type="AlphaFoldDB" id="A0A223SA61"/>
<dbReference type="GO" id="GO:0005829">
    <property type="term" value="C:cytosol"/>
    <property type="evidence" value="ECO:0007669"/>
    <property type="project" value="TreeGrafter"/>
</dbReference>
<dbReference type="Pfam" id="PF13404">
    <property type="entry name" value="HTH_AsnC-type"/>
    <property type="match status" value="2"/>
</dbReference>
<dbReference type="InterPro" id="IPR019887">
    <property type="entry name" value="Tscrpt_reg_AsnC/Lrp_C"/>
</dbReference>
<feature type="domain" description="HTH asnC-type" evidence="4">
    <location>
        <begin position="3"/>
        <end position="63"/>
    </location>
</feature>
<dbReference type="InterPro" id="IPR036388">
    <property type="entry name" value="WH-like_DNA-bd_sf"/>
</dbReference>
<sequence>MELDAIDAAIVRELRIDGRLPFETLAGRIGLSRAAARLRVRRLLDSGSLRIIGVAHPTVRGISTLAHLAVRVRGGAAPVGEAVARMPEAREVRLTTGRFPLSVEVQGSDLPRLSAAIDRIRSLSGVREIDTTVYTHVLKDPVLAAAEPPGVEPDEVDRLLIDLLERDGRLSFAELAGHVGLSPGAVRGRVMRMLRERVLRVTALLDPTAVGLIRRGGFALRLESDGHEAVKEVSAWDHTRFLTRCLGNADLMGTVAAESVTILHTVYERLRALPGVHVTETWIHLDDVRPPRDRNGGTPIGR</sequence>
<feature type="domain" description="HTH asnC-type" evidence="4">
    <location>
        <begin position="153"/>
        <end position="213"/>
    </location>
</feature>
<dbReference type="SMART" id="SM00344">
    <property type="entry name" value="HTH_ASNC"/>
    <property type="match status" value="2"/>
</dbReference>
<dbReference type="KEGG" id="ngv:CDO52_21305"/>
<evidence type="ECO:0000313" key="5">
    <source>
        <dbReference type="EMBL" id="ASU84992.1"/>
    </source>
</evidence>
<dbReference type="InterPro" id="IPR000485">
    <property type="entry name" value="AsnC-type_HTH_dom"/>
</dbReference>